<organism evidence="1">
    <name type="scientific">Arundo donax</name>
    <name type="common">Giant reed</name>
    <name type="synonym">Donax arundinaceus</name>
    <dbReference type="NCBI Taxonomy" id="35708"/>
    <lineage>
        <taxon>Eukaryota</taxon>
        <taxon>Viridiplantae</taxon>
        <taxon>Streptophyta</taxon>
        <taxon>Embryophyta</taxon>
        <taxon>Tracheophyta</taxon>
        <taxon>Spermatophyta</taxon>
        <taxon>Magnoliopsida</taxon>
        <taxon>Liliopsida</taxon>
        <taxon>Poales</taxon>
        <taxon>Poaceae</taxon>
        <taxon>PACMAD clade</taxon>
        <taxon>Arundinoideae</taxon>
        <taxon>Arundineae</taxon>
        <taxon>Arundo</taxon>
    </lineage>
</organism>
<protein>
    <submittedName>
        <fullName evidence="1">Uncharacterized protein</fullName>
    </submittedName>
</protein>
<sequence length="57" mass="6616">MLPAQRRRVESARCPGMGKEHYCHRRCRLPESDAIRRCVRPRYESIRLGQPPHAGCA</sequence>
<name>A0A0A8Y3N4_ARUDO</name>
<proteinExistence type="predicted"/>
<accession>A0A0A8Y3N4</accession>
<reference evidence="1" key="2">
    <citation type="journal article" date="2015" name="Data Brief">
        <title>Shoot transcriptome of the giant reed, Arundo donax.</title>
        <authorList>
            <person name="Barrero R.A."/>
            <person name="Guerrero F.D."/>
            <person name="Moolhuijzen P."/>
            <person name="Goolsby J.A."/>
            <person name="Tidwell J."/>
            <person name="Bellgard S.E."/>
            <person name="Bellgard M.I."/>
        </authorList>
    </citation>
    <scope>NUCLEOTIDE SEQUENCE</scope>
    <source>
        <tissue evidence="1">Shoot tissue taken approximately 20 cm above the soil surface</tissue>
    </source>
</reference>
<reference evidence="1" key="1">
    <citation type="submission" date="2014-09" db="EMBL/GenBank/DDBJ databases">
        <authorList>
            <person name="Magalhaes I.L.F."/>
            <person name="Oliveira U."/>
            <person name="Santos F.R."/>
            <person name="Vidigal T.H.D.A."/>
            <person name="Brescovit A.D."/>
            <person name="Santos A.J."/>
        </authorList>
    </citation>
    <scope>NUCLEOTIDE SEQUENCE</scope>
    <source>
        <tissue evidence="1">Shoot tissue taken approximately 20 cm above the soil surface</tissue>
    </source>
</reference>
<evidence type="ECO:0000313" key="1">
    <source>
        <dbReference type="EMBL" id="JAD19905.1"/>
    </source>
</evidence>
<dbReference type="AlphaFoldDB" id="A0A0A8Y3N4"/>
<dbReference type="EMBL" id="GBRH01277990">
    <property type="protein sequence ID" value="JAD19905.1"/>
    <property type="molecule type" value="Transcribed_RNA"/>
</dbReference>